<evidence type="ECO:0000313" key="2">
    <source>
        <dbReference type="EMBL" id="MBN2964539.1"/>
    </source>
</evidence>
<dbReference type="RefSeq" id="WP_205459088.1">
    <property type="nucleotide sequence ID" value="NZ_JAFHKK010000013.1"/>
</dbReference>
<evidence type="ECO:0000313" key="3">
    <source>
        <dbReference type="Proteomes" id="UP000703590"/>
    </source>
</evidence>
<protein>
    <recommendedName>
        <fullName evidence="4">PH domain-containing protein</fullName>
    </recommendedName>
</protein>
<dbReference type="Proteomes" id="UP000703590">
    <property type="component" value="Unassembled WGS sequence"/>
</dbReference>
<comment type="caution">
    <text evidence="2">The sequence shown here is derived from an EMBL/GenBank/DDBJ whole genome shotgun (WGS) entry which is preliminary data.</text>
</comment>
<sequence>MNNWLNAFKLAIITQDVAKCETLISTLNTTTFTCKEELQEAVALTQEAITLFESQKQRLGNELAKLKRTKKYLSNHTN</sequence>
<dbReference type="EMBL" id="JAFHKK010000013">
    <property type="protein sequence ID" value="MBN2964539.1"/>
    <property type="molecule type" value="Genomic_DNA"/>
</dbReference>
<accession>A0ABS2WTM9</accession>
<gene>
    <name evidence="2" type="ORF">JWV37_07085</name>
</gene>
<keyword evidence="1" id="KW-0175">Coiled coil</keyword>
<proteinExistence type="predicted"/>
<reference evidence="2 3" key="1">
    <citation type="submission" date="2021-02" db="EMBL/GenBank/DDBJ databases">
        <title>Sulfurospirillum tamanensis sp. nov.</title>
        <authorList>
            <person name="Frolova A."/>
            <person name="Merkel A."/>
            <person name="Slobodkin A."/>
        </authorList>
    </citation>
    <scope>NUCLEOTIDE SEQUENCE [LARGE SCALE GENOMIC DNA]</scope>
    <source>
        <strain evidence="2 3">T05b</strain>
    </source>
</reference>
<organism evidence="2 3">
    <name type="scientific">Sulfurospirillum tamanense</name>
    <dbReference type="NCBI Taxonomy" id="2813362"/>
    <lineage>
        <taxon>Bacteria</taxon>
        <taxon>Pseudomonadati</taxon>
        <taxon>Campylobacterota</taxon>
        <taxon>Epsilonproteobacteria</taxon>
        <taxon>Campylobacterales</taxon>
        <taxon>Sulfurospirillaceae</taxon>
        <taxon>Sulfurospirillum</taxon>
    </lineage>
</organism>
<evidence type="ECO:0008006" key="4">
    <source>
        <dbReference type="Google" id="ProtNLM"/>
    </source>
</evidence>
<name>A0ABS2WTM9_9BACT</name>
<keyword evidence="3" id="KW-1185">Reference proteome</keyword>
<evidence type="ECO:0000256" key="1">
    <source>
        <dbReference type="SAM" id="Coils"/>
    </source>
</evidence>
<reference evidence="3" key="2">
    <citation type="submission" date="2021-02" db="EMBL/GenBank/DDBJ databases">
        <title>Sulfurospirillum tamanensis sp. nov.</title>
        <authorList>
            <person name="Merkel A.Y."/>
        </authorList>
    </citation>
    <scope>NUCLEOTIDE SEQUENCE [LARGE SCALE GENOMIC DNA]</scope>
    <source>
        <strain evidence="3">T05b</strain>
    </source>
</reference>
<feature type="coiled-coil region" evidence="1">
    <location>
        <begin position="35"/>
        <end position="69"/>
    </location>
</feature>
<reference evidence="2 3" key="3">
    <citation type="submission" date="2021-02" db="EMBL/GenBank/DDBJ databases">
        <authorList>
            <person name="Merkel A.Y."/>
        </authorList>
    </citation>
    <scope>NUCLEOTIDE SEQUENCE [LARGE SCALE GENOMIC DNA]</scope>
    <source>
        <strain evidence="2 3">T05b</strain>
    </source>
</reference>